<dbReference type="AlphaFoldDB" id="A0AAN6N2A0"/>
<proteinExistence type="predicted"/>
<feature type="region of interest" description="Disordered" evidence="1">
    <location>
        <begin position="126"/>
        <end position="146"/>
    </location>
</feature>
<protein>
    <submittedName>
        <fullName evidence="2">Uncharacterized protein</fullName>
    </submittedName>
</protein>
<dbReference type="Proteomes" id="UP001303473">
    <property type="component" value="Unassembled WGS sequence"/>
</dbReference>
<evidence type="ECO:0000313" key="3">
    <source>
        <dbReference type="Proteomes" id="UP001303473"/>
    </source>
</evidence>
<evidence type="ECO:0000313" key="2">
    <source>
        <dbReference type="EMBL" id="KAK3937749.1"/>
    </source>
</evidence>
<reference evidence="3" key="1">
    <citation type="journal article" date="2023" name="Mol. Phylogenet. Evol.">
        <title>Genome-scale phylogeny and comparative genomics of the fungal order Sordariales.</title>
        <authorList>
            <person name="Hensen N."/>
            <person name="Bonometti L."/>
            <person name="Westerberg I."/>
            <person name="Brannstrom I.O."/>
            <person name="Guillou S."/>
            <person name="Cros-Aarteil S."/>
            <person name="Calhoun S."/>
            <person name="Haridas S."/>
            <person name="Kuo A."/>
            <person name="Mondo S."/>
            <person name="Pangilinan J."/>
            <person name="Riley R."/>
            <person name="LaButti K."/>
            <person name="Andreopoulos B."/>
            <person name="Lipzen A."/>
            <person name="Chen C."/>
            <person name="Yan M."/>
            <person name="Daum C."/>
            <person name="Ng V."/>
            <person name="Clum A."/>
            <person name="Steindorff A."/>
            <person name="Ohm R.A."/>
            <person name="Martin F."/>
            <person name="Silar P."/>
            <person name="Natvig D.O."/>
            <person name="Lalanne C."/>
            <person name="Gautier V."/>
            <person name="Ament-Velasquez S.L."/>
            <person name="Kruys A."/>
            <person name="Hutchinson M.I."/>
            <person name="Powell A.J."/>
            <person name="Barry K."/>
            <person name="Miller A.N."/>
            <person name="Grigoriev I.V."/>
            <person name="Debuchy R."/>
            <person name="Gladieux P."/>
            <person name="Hiltunen Thoren M."/>
            <person name="Johannesson H."/>
        </authorList>
    </citation>
    <scope>NUCLEOTIDE SEQUENCE [LARGE SCALE GENOMIC DNA]</scope>
    <source>
        <strain evidence="3">CBS 340.73</strain>
    </source>
</reference>
<accession>A0AAN6N2A0</accession>
<sequence>MRQEITITTPKGTRDLLDLLESTPSAAFRRLRKRKVRQVMDGLFTENVLFRKEIESFKERLEAAGVKKKKKMTQQDPNQRFVTMAEVLAEQRRNTLTREVEEVDIQQVRRSGRTRVPTQRAIEMYDSSEDSESHLKKGSPMALREPTKASSLQTICALAHFPSSSTRNSPGRFPEHLVLCEDILALQDGSRNKSSIRDYALLASQVSSPVFVYHALGTGTPYSASHDAFQRMLLWNWFLTTALDSFSHKTLFEEHVASATPGA</sequence>
<evidence type="ECO:0000256" key="1">
    <source>
        <dbReference type="SAM" id="MobiDB-lite"/>
    </source>
</evidence>
<keyword evidence="3" id="KW-1185">Reference proteome</keyword>
<dbReference type="EMBL" id="MU853846">
    <property type="protein sequence ID" value="KAK3937749.1"/>
    <property type="molecule type" value="Genomic_DNA"/>
</dbReference>
<organism evidence="2 3">
    <name type="scientific">Diplogelasinospora grovesii</name>
    <dbReference type="NCBI Taxonomy" id="303347"/>
    <lineage>
        <taxon>Eukaryota</taxon>
        <taxon>Fungi</taxon>
        <taxon>Dikarya</taxon>
        <taxon>Ascomycota</taxon>
        <taxon>Pezizomycotina</taxon>
        <taxon>Sordariomycetes</taxon>
        <taxon>Sordariomycetidae</taxon>
        <taxon>Sordariales</taxon>
        <taxon>Diplogelasinosporaceae</taxon>
        <taxon>Diplogelasinospora</taxon>
    </lineage>
</organism>
<gene>
    <name evidence="2" type="ORF">QBC46DRAFT_451717</name>
</gene>
<comment type="caution">
    <text evidence="2">The sequence shown here is derived from an EMBL/GenBank/DDBJ whole genome shotgun (WGS) entry which is preliminary data.</text>
</comment>
<name>A0AAN6N2A0_9PEZI</name>